<dbReference type="EMBL" id="QHLY01000012">
    <property type="protein sequence ID" value="PXA67961.1"/>
    <property type="molecule type" value="Genomic_DNA"/>
</dbReference>
<comment type="caution">
    <text evidence="2">The sequence shown here is derived from an EMBL/GenBank/DDBJ whole genome shotgun (WGS) entry which is preliminary data.</text>
</comment>
<dbReference type="GO" id="GO:0051920">
    <property type="term" value="F:peroxiredoxin activity"/>
    <property type="evidence" value="ECO:0007669"/>
    <property type="project" value="InterPro"/>
</dbReference>
<proteinExistence type="predicted"/>
<dbReference type="Gene3D" id="1.20.1290.10">
    <property type="entry name" value="AhpD-like"/>
    <property type="match status" value="1"/>
</dbReference>
<dbReference type="InterPro" id="IPR052512">
    <property type="entry name" value="4CMD/NDH-1_regulator"/>
</dbReference>
<dbReference type="Pfam" id="PF02627">
    <property type="entry name" value="CMD"/>
    <property type="match status" value="1"/>
</dbReference>
<dbReference type="InterPro" id="IPR003779">
    <property type="entry name" value="CMD-like"/>
</dbReference>
<dbReference type="PANTHER" id="PTHR33570">
    <property type="entry name" value="4-CARBOXYMUCONOLACTONE DECARBOXYLASE FAMILY PROTEIN"/>
    <property type="match status" value="1"/>
</dbReference>
<dbReference type="Proteomes" id="UP000246722">
    <property type="component" value="Unassembled WGS sequence"/>
</dbReference>
<feature type="domain" description="Carboxymuconolactone decarboxylase-like" evidence="1">
    <location>
        <begin position="20"/>
        <end position="104"/>
    </location>
</feature>
<dbReference type="AlphaFoldDB" id="A0A317ZNC8"/>
<evidence type="ECO:0000259" key="1">
    <source>
        <dbReference type="Pfam" id="PF02627"/>
    </source>
</evidence>
<protein>
    <submittedName>
        <fullName evidence="2">4-carboxymuconolactone decarboxylase</fullName>
    </submittedName>
</protein>
<dbReference type="InterPro" id="IPR029032">
    <property type="entry name" value="AhpD-like"/>
</dbReference>
<reference evidence="2 3" key="1">
    <citation type="submission" date="2018-05" db="EMBL/GenBank/DDBJ databases">
        <title>Genetic diversity of glacier-inhabiting Cryobacterium bacteria in China and description of Cryobacterium mengkeensis sp. nov. and Arthrobacter glacialis sp. nov.</title>
        <authorList>
            <person name="Liu Q."/>
            <person name="Xin Y.-H."/>
        </authorList>
    </citation>
    <scope>NUCLEOTIDE SEQUENCE [LARGE SCALE GENOMIC DNA]</scope>
    <source>
        <strain evidence="2 3">SK-1</strain>
    </source>
</reference>
<evidence type="ECO:0000313" key="3">
    <source>
        <dbReference type="Proteomes" id="UP000246722"/>
    </source>
</evidence>
<dbReference type="RefSeq" id="WP_110127633.1">
    <property type="nucleotide sequence ID" value="NZ_QHLY01000012.1"/>
</dbReference>
<name>A0A317ZNC8_9MICO</name>
<organism evidence="2 3">
    <name type="scientific">Cryobacterium arcticum</name>
    <dbReference type="NCBI Taxonomy" id="670052"/>
    <lineage>
        <taxon>Bacteria</taxon>
        <taxon>Bacillati</taxon>
        <taxon>Actinomycetota</taxon>
        <taxon>Actinomycetes</taxon>
        <taxon>Micrococcales</taxon>
        <taxon>Microbacteriaceae</taxon>
        <taxon>Cryobacterium</taxon>
    </lineage>
</organism>
<dbReference type="SUPFAM" id="SSF69118">
    <property type="entry name" value="AhpD-like"/>
    <property type="match status" value="1"/>
</dbReference>
<evidence type="ECO:0000313" key="2">
    <source>
        <dbReference type="EMBL" id="PXA67961.1"/>
    </source>
</evidence>
<sequence length="115" mass="12435">MTDFPRQIGGGRRAIGDIAPKLAALTDDVLFGDVWNRPELSPRDRSLITVAALIRGGDAEQLRFHARHALANGVRDAELIETATHLAFYAGWPKAMTAIAVLKDVLSEPSTNGTE</sequence>
<accession>A0A317ZNC8</accession>
<keyword evidence="3" id="KW-1185">Reference proteome</keyword>
<dbReference type="PANTHER" id="PTHR33570:SF9">
    <property type="entry name" value="BLL4600 PROTEIN"/>
    <property type="match status" value="1"/>
</dbReference>
<dbReference type="OrthoDB" id="9802489at2"/>
<gene>
    <name evidence="2" type="ORF">CTB96_14970</name>
</gene>